<protein>
    <submittedName>
        <fullName evidence="3">Uncharacterized protein DUF3298</fullName>
    </submittedName>
</protein>
<dbReference type="AlphaFoldDB" id="A0A2T0WLF2"/>
<dbReference type="Pfam" id="PF13739">
    <property type="entry name" value="PdaC"/>
    <property type="match status" value="1"/>
</dbReference>
<name>A0A2T0WLF2_9BACT</name>
<gene>
    <name evidence="3" type="ORF">CLW00_106159</name>
</gene>
<feature type="domain" description="Deacetylase PdaC" evidence="2">
    <location>
        <begin position="38"/>
        <end position="141"/>
    </location>
</feature>
<dbReference type="InterPro" id="IPR021729">
    <property type="entry name" value="DUF3298"/>
</dbReference>
<dbReference type="Pfam" id="PF11738">
    <property type="entry name" value="DUF3298"/>
    <property type="match status" value="1"/>
</dbReference>
<dbReference type="Gene3D" id="3.90.640.20">
    <property type="entry name" value="Heat-shock cognate protein, ATPase"/>
    <property type="match status" value="1"/>
</dbReference>
<keyword evidence="4" id="KW-1185">Reference proteome</keyword>
<dbReference type="EMBL" id="PVTR01000006">
    <property type="protein sequence ID" value="PRY87533.1"/>
    <property type="molecule type" value="Genomic_DNA"/>
</dbReference>
<comment type="caution">
    <text evidence="3">The sequence shown here is derived from an EMBL/GenBank/DDBJ whole genome shotgun (WGS) entry which is preliminary data.</text>
</comment>
<dbReference type="InterPro" id="IPR037126">
    <property type="entry name" value="PdaC/RsiV-like_sf"/>
</dbReference>
<organism evidence="3 4">
    <name type="scientific">Mongoliibacter ruber</name>
    <dbReference type="NCBI Taxonomy" id="1750599"/>
    <lineage>
        <taxon>Bacteria</taxon>
        <taxon>Pseudomonadati</taxon>
        <taxon>Bacteroidota</taxon>
        <taxon>Cytophagia</taxon>
        <taxon>Cytophagales</taxon>
        <taxon>Cyclobacteriaceae</taxon>
        <taxon>Mongoliibacter</taxon>
    </lineage>
</organism>
<sequence length="252" mass="28889">MSKILVMIILIIAACSEKENVESMIYDQRSFEDSVCIENECANVILDYPFFTNDNMTASIINEYIDQQLVMMLSYTDSDSSQSLQFAVQEFLNSFSEYAQEGSFVQSWEIEVIAAVTFQNNKLLSISFDAYSYTGGAHPNSFRQYVNINKEEGFLIKNNELIQDQEGLLQIAENAFREYHEVKEGVSLEEDGRFFLKNDSDFFLPVAIGLEQDDLVLYFNPYEIASYAQGPTMLRFPIEEVGHLLNDSLYDQ</sequence>
<dbReference type="Proteomes" id="UP000238157">
    <property type="component" value="Unassembled WGS sequence"/>
</dbReference>
<evidence type="ECO:0000259" key="2">
    <source>
        <dbReference type="Pfam" id="PF13739"/>
    </source>
</evidence>
<evidence type="ECO:0000313" key="3">
    <source>
        <dbReference type="EMBL" id="PRY87533.1"/>
    </source>
</evidence>
<dbReference type="PROSITE" id="PS51257">
    <property type="entry name" value="PROKAR_LIPOPROTEIN"/>
    <property type="match status" value="1"/>
</dbReference>
<dbReference type="Gene3D" id="3.30.565.40">
    <property type="entry name" value="Fervidobacterium nodosum Rt17-B1 like"/>
    <property type="match status" value="1"/>
</dbReference>
<dbReference type="RefSeq" id="WP_106133822.1">
    <property type="nucleotide sequence ID" value="NZ_PVTR01000006.1"/>
</dbReference>
<proteinExistence type="predicted"/>
<reference evidence="3 4" key="1">
    <citation type="submission" date="2018-03" db="EMBL/GenBank/DDBJ databases">
        <title>Genomic Encyclopedia of Archaeal and Bacterial Type Strains, Phase II (KMG-II): from individual species to whole genera.</title>
        <authorList>
            <person name="Goeker M."/>
        </authorList>
    </citation>
    <scope>NUCLEOTIDE SEQUENCE [LARGE SCALE GENOMIC DNA]</scope>
    <source>
        <strain evidence="3 4">DSM 27929</strain>
    </source>
</reference>
<evidence type="ECO:0000313" key="4">
    <source>
        <dbReference type="Proteomes" id="UP000238157"/>
    </source>
</evidence>
<feature type="domain" description="DUF3298" evidence="1">
    <location>
        <begin position="165"/>
        <end position="238"/>
    </location>
</feature>
<dbReference type="OrthoDB" id="594879at2"/>
<dbReference type="InterPro" id="IPR025303">
    <property type="entry name" value="PdaC"/>
</dbReference>
<evidence type="ECO:0000259" key="1">
    <source>
        <dbReference type="Pfam" id="PF11738"/>
    </source>
</evidence>
<accession>A0A2T0WLF2</accession>